<gene>
    <name evidence="1" type="ORF">BLA29_012037</name>
</gene>
<reference evidence="1 2" key="1">
    <citation type="submission" date="2017-03" db="EMBL/GenBank/DDBJ databases">
        <title>Genome Survey of Euroglyphus maynei.</title>
        <authorList>
            <person name="Arlian L.G."/>
            <person name="Morgan M.S."/>
            <person name="Rider S.D."/>
        </authorList>
    </citation>
    <scope>NUCLEOTIDE SEQUENCE [LARGE SCALE GENOMIC DNA]</scope>
    <source>
        <strain evidence="1">Arlian Lab</strain>
        <tissue evidence="1">Whole body</tissue>
    </source>
</reference>
<dbReference type="Proteomes" id="UP000194236">
    <property type="component" value="Unassembled WGS sequence"/>
</dbReference>
<proteinExistence type="predicted"/>
<organism evidence="1 2">
    <name type="scientific">Euroglyphus maynei</name>
    <name type="common">Mayne's house dust mite</name>
    <dbReference type="NCBI Taxonomy" id="6958"/>
    <lineage>
        <taxon>Eukaryota</taxon>
        <taxon>Metazoa</taxon>
        <taxon>Ecdysozoa</taxon>
        <taxon>Arthropoda</taxon>
        <taxon>Chelicerata</taxon>
        <taxon>Arachnida</taxon>
        <taxon>Acari</taxon>
        <taxon>Acariformes</taxon>
        <taxon>Sarcoptiformes</taxon>
        <taxon>Astigmata</taxon>
        <taxon>Psoroptidia</taxon>
        <taxon>Analgoidea</taxon>
        <taxon>Pyroglyphidae</taxon>
        <taxon>Pyroglyphinae</taxon>
        <taxon>Euroglyphus</taxon>
    </lineage>
</organism>
<dbReference type="EMBL" id="MUJZ01065928">
    <property type="protein sequence ID" value="OTF70405.1"/>
    <property type="molecule type" value="Genomic_DNA"/>
</dbReference>
<evidence type="ECO:0000313" key="2">
    <source>
        <dbReference type="Proteomes" id="UP000194236"/>
    </source>
</evidence>
<keyword evidence="2" id="KW-1185">Reference proteome</keyword>
<accession>A0A1Y3ATA7</accession>
<comment type="caution">
    <text evidence="1">The sequence shown here is derived from an EMBL/GenBank/DDBJ whole genome shotgun (WGS) entry which is preliminary data.</text>
</comment>
<dbReference type="OrthoDB" id="10457843at2759"/>
<sequence length="127" mass="14370">MKHNGITLPPLTISKQTRCPTGYVLLNENPDYNFEFERKVSNGFVDGPLSITKTTSLNLESPFQSSSLSIQQKSPLLYHNRRNSSILRKSKIDQELLNHHNGGDPHLQLRLPILNNNNVVSPFYNNG</sequence>
<evidence type="ECO:0000313" key="1">
    <source>
        <dbReference type="EMBL" id="OTF70405.1"/>
    </source>
</evidence>
<dbReference type="AlphaFoldDB" id="A0A1Y3ATA7"/>
<protein>
    <submittedName>
        <fullName evidence="1">Uncharacterized protein</fullName>
    </submittedName>
</protein>
<name>A0A1Y3ATA7_EURMA</name>